<dbReference type="SUPFAM" id="SSF55424">
    <property type="entry name" value="FAD/NAD-linked reductases, dimerisation (C-terminal) domain"/>
    <property type="match status" value="1"/>
</dbReference>
<evidence type="ECO:0000256" key="12">
    <source>
        <dbReference type="ARBA" id="ARBA00031183"/>
    </source>
</evidence>
<dbReference type="Gene3D" id="3.50.50.60">
    <property type="entry name" value="FAD/NAD(P)-binding domain"/>
    <property type="match status" value="2"/>
</dbReference>
<evidence type="ECO:0000256" key="4">
    <source>
        <dbReference type="ARBA" id="ARBA00012772"/>
    </source>
</evidence>
<dbReference type="GO" id="GO:0003957">
    <property type="term" value="F:NAD(P)+ transhydrogenase (Si-specific) activity"/>
    <property type="evidence" value="ECO:0007669"/>
    <property type="project" value="UniProtKB-EC"/>
</dbReference>
<evidence type="ECO:0000259" key="14">
    <source>
        <dbReference type="Pfam" id="PF02852"/>
    </source>
</evidence>
<sequence>MARHNTYDLICIGSGPAGQHAAIQAAKLGKKTALIEKQLRFGGACLETTTIPSKTFREAVRRMYIKPGLEMTDPMSYTSRARPSMSQLIPHVDRVIEREISVVHDVLCRNGVDLVQGYASFADPHTLRVESLEGHRILTADHILIAVGTRPSNPSDIVPDGQTVITSDHVMGLAALPRTMAVVGAGVIGIEYASMFGALGIQVTVIDQRPRPLEFIDHEIVDELIHQMRNNDVTFRCGESVEHIDIVQTPKRQGLVQLESSKHIVADVILFCAGRVGATDTLNLRATGLEADARGRLRVDATYRTEVDHIYAAGDVIGYPALAATSSEQGRLAACHMFGFAAHPMVDHFPVGIYAIPEISMVGATEEELTRDKIPYETGVARYKEIARGTILGDDSGLFKMLFHREDGRLLGCHCIGSGATELIHVGQAVLGLGGGLEYFLKTVFNYPTLAECYKVAAHNAANKLALLRHATGAVIPKAVTESGEIIRPAFTADGAPMLQEE</sequence>
<dbReference type="Gene3D" id="3.30.390.30">
    <property type="match status" value="1"/>
</dbReference>
<dbReference type="GO" id="GO:0006103">
    <property type="term" value="P:2-oxoglutarate metabolic process"/>
    <property type="evidence" value="ECO:0007669"/>
    <property type="project" value="TreeGrafter"/>
</dbReference>
<dbReference type="NCBIfam" id="NF003585">
    <property type="entry name" value="PRK05249.1"/>
    <property type="match status" value="1"/>
</dbReference>
<keyword evidence="6" id="KW-0963">Cytoplasm</keyword>
<dbReference type="SUPFAM" id="SSF51905">
    <property type="entry name" value="FAD/NAD(P)-binding domain"/>
    <property type="match status" value="1"/>
</dbReference>
<evidence type="ECO:0000256" key="11">
    <source>
        <dbReference type="ARBA" id="ARBA00023027"/>
    </source>
</evidence>
<dbReference type="PATRIC" id="fig|1429439.4.peg.3066"/>
<organism evidence="16 17">
    <name type="scientific">Candidatus Entotheonella gemina</name>
    <dbReference type="NCBI Taxonomy" id="1429439"/>
    <lineage>
        <taxon>Bacteria</taxon>
        <taxon>Pseudomonadati</taxon>
        <taxon>Nitrospinota/Tectimicrobiota group</taxon>
        <taxon>Candidatus Tectimicrobiota</taxon>
        <taxon>Candidatus Entotheonellia</taxon>
        <taxon>Candidatus Entotheonellales</taxon>
        <taxon>Candidatus Entotheonellaceae</taxon>
        <taxon>Candidatus Entotheonella</taxon>
    </lineage>
</organism>
<name>W4M7H8_9BACT</name>
<dbReference type="Pfam" id="PF07992">
    <property type="entry name" value="Pyr_redox_2"/>
    <property type="match status" value="1"/>
</dbReference>
<keyword evidence="7" id="KW-0285">Flavoprotein</keyword>
<dbReference type="InterPro" id="IPR050151">
    <property type="entry name" value="Class-I_Pyr_Nuc-Dis_Oxidored"/>
</dbReference>
<dbReference type="EC" id="1.6.1.1" evidence="4"/>
<dbReference type="InterPro" id="IPR023753">
    <property type="entry name" value="FAD/NAD-binding_dom"/>
</dbReference>
<dbReference type="InterPro" id="IPR036188">
    <property type="entry name" value="FAD/NAD-bd_sf"/>
</dbReference>
<dbReference type="PRINTS" id="PR00411">
    <property type="entry name" value="PNDRDTASEI"/>
</dbReference>
<evidence type="ECO:0000256" key="7">
    <source>
        <dbReference type="ARBA" id="ARBA00022630"/>
    </source>
</evidence>
<dbReference type="GO" id="GO:0050660">
    <property type="term" value="F:flavin adenine dinucleotide binding"/>
    <property type="evidence" value="ECO:0007669"/>
    <property type="project" value="TreeGrafter"/>
</dbReference>
<keyword evidence="11 13" id="KW-0520">NAD</keyword>
<comment type="similarity">
    <text evidence="3">Belongs to the class-I pyridine nucleotide-disulfide oxidoreductase family.</text>
</comment>
<dbReference type="InterPro" id="IPR016156">
    <property type="entry name" value="FAD/NAD-linked_Rdtase_dimer_sf"/>
</dbReference>
<evidence type="ECO:0000313" key="17">
    <source>
        <dbReference type="Proteomes" id="UP000019140"/>
    </source>
</evidence>
<reference evidence="16 17" key="1">
    <citation type="journal article" date="2014" name="Nature">
        <title>An environmental bacterial taxon with a large and distinct metabolic repertoire.</title>
        <authorList>
            <person name="Wilson M.C."/>
            <person name="Mori T."/>
            <person name="Ruckert C."/>
            <person name="Uria A.R."/>
            <person name="Helf M.J."/>
            <person name="Takada K."/>
            <person name="Gernert C."/>
            <person name="Steffens U.A."/>
            <person name="Heycke N."/>
            <person name="Schmitt S."/>
            <person name="Rinke C."/>
            <person name="Helfrich E.J."/>
            <person name="Brachmann A.O."/>
            <person name="Gurgui C."/>
            <person name="Wakimoto T."/>
            <person name="Kracht M."/>
            <person name="Crusemann M."/>
            <person name="Hentschel U."/>
            <person name="Abe I."/>
            <person name="Matsunaga S."/>
            <person name="Kalinowski J."/>
            <person name="Takeyama H."/>
            <person name="Piel J."/>
        </authorList>
    </citation>
    <scope>NUCLEOTIDE SEQUENCE [LARGE SCALE GENOMIC DNA]</scope>
    <source>
        <strain evidence="17">TSY2</strain>
    </source>
</reference>
<keyword evidence="8 13" id="KW-0274">FAD</keyword>
<feature type="binding site" evidence="13">
    <location>
        <position position="274"/>
    </location>
    <ligand>
        <name>NAD(+)</name>
        <dbReference type="ChEBI" id="CHEBI:57540"/>
    </ligand>
</feature>
<evidence type="ECO:0000256" key="5">
    <source>
        <dbReference type="ARBA" id="ARBA00016603"/>
    </source>
</evidence>
<evidence type="ECO:0000313" key="16">
    <source>
        <dbReference type="EMBL" id="ETX06284.1"/>
    </source>
</evidence>
<dbReference type="HOGENOM" id="CLU_016755_0_0_7"/>
<dbReference type="PANTHER" id="PTHR22912:SF93">
    <property type="entry name" value="SOLUBLE PYRIDINE NUCLEOTIDE TRANSHYDROGENASE"/>
    <property type="match status" value="1"/>
</dbReference>
<dbReference type="InterPro" id="IPR004099">
    <property type="entry name" value="Pyr_nucl-diS_OxRdtase_dimer"/>
</dbReference>
<evidence type="ECO:0000256" key="1">
    <source>
        <dbReference type="ARBA" id="ARBA00002842"/>
    </source>
</evidence>
<dbReference type="PANTHER" id="PTHR22912">
    <property type="entry name" value="DISULFIDE OXIDOREDUCTASE"/>
    <property type="match status" value="1"/>
</dbReference>
<evidence type="ECO:0000256" key="9">
    <source>
        <dbReference type="ARBA" id="ARBA00022857"/>
    </source>
</evidence>
<feature type="binding site" evidence="13">
    <location>
        <begin position="184"/>
        <end position="191"/>
    </location>
    <ligand>
        <name>NAD(+)</name>
        <dbReference type="ChEBI" id="CHEBI:57540"/>
    </ligand>
</feature>
<dbReference type="EMBL" id="AZHX01000742">
    <property type="protein sequence ID" value="ETX06284.1"/>
    <property type="molecule type" value="Genomic_DNA"/>
</dbReference>
<dbReference type="InterPro" id="IPR001100">
    <property type="entry name" value="Pyr_nuc-diS_OxRdtase"/>
</dbReference>
<comment type="function">
    <text evidence="1">Conversion of NADPH, generated by peripheral catabolic pathways, to NADH, which can enter the respiratory chain for energy generation.</text>
</comment>
<accession>W4M7H8</accession>
<keyword evidence="13" id="KW-0547">Nucleotide-binding</keyword>
<evidence type="ECO:0000256" key="8">
    <source>
        <dbReference type="ARBA" id="ARBA00022827"/>
    </source>
</evidence>
<dbReference type="Pfam" id="PF02852">
    <property type="entry name" value="Pyr_redox_dim"/>
    <property type="match status" value="1"/>
</dbReference>
<dbReference type="GO" id="GO:0004148">
    <property type="term" value="F:dihydrolipoyl dehydrogenase (NADH) activity"/>
    <property type="evidence" value="ECO:0007669"/>
    <property type="project" value="TreeGrafter"/>
</dbReference>
<gene>
    <name evidence="16" type="ORF">ETSY2_18085</name>
</gene>
<dbReference type="FunFam" id="3.30.390.30:FF:000001">
    <property type="entry name" value="Dihydrolipoyl dehydrogenase"/>
    <property type="match status" value="1"/>
</dbReference>
<evidence type="ECO:0000256" key="6">
    <source>
        <dbReference type="ARBA" id="ARBA00022490"/>
    </source>
</evidence>
<dbReference type="GO" id="GO:0005829">
    <property type="term" value="C:cytosol"/>
    <property type="evidence" value="ECO:0007669"/>
    <property type="project" value="TreeGrafter"/>
</dbReference>
<feature type="domain" description="FAD/NAD(P)-binding" evidence="15">
    <location>
        <begin position="7"/>
        <end position="330"/>
    </location>
</feature>
<feature type="binding site" evidence="13">
    <location>
        <position position="315"/>
    </location>
    <ligand>
        <name>FAD</name>
        <dbReference type="ChEBI" id="CHEBI:57692"/>
    </ligand>
</feature>
<protein>
    <recommendedName>
        <fullName evidence="5">Soluble pyridine nucleotide transhydrogenase</fullName>
        <ecNumber evidence="4">1.6.1.1</ecNumber>
    </recommendedName>
    <alternativeName>
        <fullName evidence="12">NAD(P)(+) transhydrogenase [B-specific]</fullName>
    </alternativeName>
</protein>
<comment type="subcellular location">
    <subcellularLocation>
        <location evidence="2">Cytoplasm</location>
    </subcellularLocation>
</comment>
<dbReference type="PIRSF" id="PIRSF000350">
    <property type="entry name" value="Mercury_reductase_MerA"/>
    <property type="match status" value="1"/>
</dbReference>
<evidence type="ECO:0000259" key="15">
    <source>
        <dbReference type="Pfam" id="PF07992"/>
    </source>
</evidence>
<comment type="cofactor">
    <cofactor evidence="13">
        <name>FAD</name>
        <dbReference type="ChEBI" id="CHEBI:57692"/>
    </cofactor>
    <text evidence="13">Binds 1 FAD per subunit.</text>
</comment>
<evidence type="ECO:0000256" key="3">
    <source>
        <dbReference type="ARBA" id="ARBA00007532"/>
    </source>
</evidence>
<comment type="caution">
    <text evidence="16">The sequence shown here is derived from an EMBL/GenBank/DDBJ whole genome shotgun (WGS) entry which is preliminary data.</text>
</comment>
<keyword evidence="17" id="KW-1185">Reference proteome</keyword>
<evidence type="ECO:0000256" key="2">
    <source>
        <dbReference type="ARBA" id="ARBA00004496"/>
    </source>
</evidence>
<feature type="binding site" evidence="13">
    <location>
        <position position="54"/>
    </location>
    <ligand>
        <name>FAD</name>
        <dbReference type="ChEBI" id="CHEBI:57692"/>
    </ligand>
</feature>
<evidence type="ECO:0000256" key="10">
    <source>
        <dbReference type="ARBA" id="ARBA00023002"/>
    </source>
</evidence>
<proteinExistence type="inferred from homology"/>
<feature type="domain" description="Pyridine nucleotide-disulphide oxidoreductase dimerisation" evidence="14">
    <location>
        <begin position="350"/>
        <end position="457"/>
    </location>
</feature>
<dbReference type="PRINTS" id="PR00368">
    <property type="entry name" value="FADPNR"/>
</dbReference>
<dbReference type="Proteomes" id="UP000019140">
    <property type="component" value="Unassembled WGS sequence"/>
</dbReference>
<dbReference type="AlphaFoldDB" id="W4M7H8"/>
<evidence type="ECO:0000256" key="13">
    <source>
        <dbReference type="PIRSR" id="PIRSR000350-3"/>
    </source>
</evidence>
<keyword evidence="9" id="KW-0521">NADP</keyword>
<keyword evidence="10" id="KW-0560">Oxidoreductase</keyword>